<gene>
    <name evidence="1" type="ORF">N7509_003991</name>
</gene>
<proteinExistence type="predicted"/>
<accession>A0A9W9W637</accession>
<evidence type="ECO:0000313" key="2">
    <source>
        <dbReference type="Proteomes" id="UP001147747"/>
    </source>
</evidence>
<keyword evidence="2" id="KW-1185">Reference proteome</keyword>
<protein>
    <submittedName>
        <fullName evidence="1">Uncharacterized protein</fullName>
    </submittedName>
</protein>
<organism evidence="1 2">
    <name type="scientific">Penicillium cosmopolitanum</name>
    <dbReference type="NCBI Taxonomy" id="1131564"/>
    <lineage>
        <taxon>Eukaryota</taxon>
        <taxon>Fungi</taxon>
        <taxon>Dikarya</taxon>
        <taxon>Ascomycota</taxon>
        <taxon>Pezizomycotina</taxon>
        <taxon>Eurotiomycetes</taxon>
        <taxon>Eurotiomycetidae</taxon>
        <taxon>Eurotiales</taxon>
        <taxon>Aspergillaceae</taxon>
        <taxon>Penicillium</taxon>
    </lineage>
</organism>
<dbReference type="EMBL" id="JAPZBU010000005">
    <property type="protein sequence ID" value="KAJ5404120.1"/>
    <property type="molecule type" value="Genomic_DNA"/>
</dbReference>
<evidence type="ECO:0000313" key="1">
    <source>
        <dbReference type="EMBL" id="KAJ5404120.1"/>
    </source>
</evidence>
<dbReference type="OrthoDB" id="4886853at2759"/>
<reference evidence="1" key="1">
    <citation type="submission" date="2022-12" db="EMBL/GenBank/DDBJ databases">
        <authorList>
            <person name="Petersen C."/>
        </authorList>
    </citation>
    <scope>NUCLEOTIDE SEQUENCE</scope>
    <source>
        <strain evidence="1">IBT 29677</strain>
    </source>
</reference>
<reference evidence="1" key="2">
    <citation type="journal article" date="2023" name="IMA Fungus">
        <title>Comparative genomic study of the Penicillium genus elucidates a diverse pangenome and 15 lateral gene transfer events.</title>
        <authorList>
            <person name="Petersen C."/>
            <person name="Sorensen T."/>
            <person name="Nielsen M.R."/>
            <person name="Sondergaard T.E."/>
            <person name="Sorensen J.L."/>
            <person name="Fitzpatrick D.A."/>
            <person name="Frisvad J.C."/>
            <person name="Nielsen K.L."/>
        </authorList>
    </citation>
    <scope>NUCLEOTIDE SEQUENCE</scope>
    <source>
        <strain evidence="1">IBT 29677</strain>
    </source>
</reference>
<name>A0A9W9W637_9EURO</name>
<sequence>MGDQLDHHPTPLGNWLEDLFHKLFYQPDDGICKKAMEEEMSSQLKVCINGQYMPREGFDQAIIQTRCTYNIRVHSSRELLASPDATDKSTASVAHIQTFTLEDKKTGTQRTQTSLTICVIAFSDGKKQLIELMEIMQDH</sequence>
<comment type="caution">
    <text evidence="1">The sequence shown here is derived from an EMBL/GenBank/DDBJ whole genome shotgun (WGS) entry which is preliminary data.</text>
</comment>
<dbReference type="AlphaFoldDB" id="A0A9W9W637"/>
<dbReference type="GeneID" id="81367608"/>
<dbReference type="RefSeq" id="XP_056491362.1">
    <property type="nucleotide sequence ID" value="XM_056628628.1"/>
</dbReference>
<dbReference type="Proteomes" id="UP001147747">
    <property type="component" value="Unassembled WGS sequence"/>
</dbReference>